<reference evidence="3 4" key="1">
    <citation type="submission" date="2015-01" db="EMBL/GenBank/DDBJ databases">
        <title>Enhanced salinomycin production by adjusting the supply of polyketide extender units in Streptomyce albus DSM 41398.</title>
        <authorList>
            <person name="Lu C."/>
        </authorList>
    </citation>
    <scope>NUCLEOTIDE SEQUENCE [LARGE SCALE GENOMIC DNA]</scope>
    <source>
        <strain evidence="4">ATCC 21838 / DSM 41398 / FERM P-419 / JCM 4703 / NBRC 107858</strain>
    </source>
</reference>
<name>A0A0B5F7Z3_STRA4</name>
<gene>
    <name evidence="3" type="ORF">SLNWT_7314</name>
</gene>
<dbReference type="FunFam" id="3.20.20.100:FF:000004">
    <property type="entry name" value="Oxidoreductase, aldo/keto reductase"/>
    <property type="match status" value="1"/>
</dbReference>
<dbReference type="EMBL" id="CP010519">
    <property type="protein sequence ID" value="AJE87690.1"/>
    <property type="molecule type" value="Genomic_DNA"/>
</dbReference>
<dbReference type="Proteomes" id="UP000031523">
    <property type="component" value="Chromosome"/>
</dbReference>
<sequence>MRYTYLGRTALKVSQVCLGTLNLGVRAGEDESRTLLDTALDHGINFLDTANQYGWQKHKGYTEELLGTWFAQGGGRREKVVLATKAGNPMDDWPNESGLSARHLIASCEASLRRLGTDWIDVYQMHHVDRHAPWDEIWQAMDVLVQQGKIRYVGSSNFAGWHLAEAQETAHRRHTLGLVSEQSIYNLITRHIELEVIPAAQRYGIAVIAWSPLHGGLLSGALRKLADNTAQKTAQGRAAQALTIHHDTIAAYEKLCTSLGTDPAEVALAWVASRPGITAPAIGPRTVAQLESALSALELTLSPDTVGELDRLFPPIGNGGPGPEAWAW</sequence>
<dbReference type="InterPro" id="IPR050523">
    <property type="entry name" value="AKR_Detox_Biosynth"/>
</dbReference>
<accession>A0A0B5F7Z3</accession>
<evidence type="ECO:0000313" key="4">
    <source>
        <dbReference type="Proteomes" id="UP000031523"/>
    </source>
</evidence>
<evidence type="ECO:0000313" key="3">
    <source>
        <dbReference type="EMBL" id="AJE87690.1"/>
    </source>
</evidence>
<dbReference type="CDD" id="cd19087">
    <property type="entry name" value="AKR_AKR12A1_B1_C1"/>
    <property type="match status" value="1"/>
</dbReference>
<dbReference type="PANTHER" id="PTHR43364">
    <property type="entry name" value="NADH-SPECIFIC METHYLGLYOXAL REDUCTASE-RELATED"/>
    <property type="match status" value="1"/>
</dbReference>
<dbReference type="InterPro" id="IPR036812">
    <property type="entry name" value="NAD(P)_OxRdtase_dom_sf"/>
</dbReference>
<evidence type="ECO:0000256" key="1">
    <source>
        <dbReference type="ARBA" id="ARBA00023002"/>
    </source>
</evidence>
<dbReference type="KEGG" id="sals:SLNWT_7314"/>
<protein>
    <submittedName>
        <fullName evidence="3">Aldo/keto reductase</fullName>
    </submittedName>
</protein>
<dbReference type="Gene3D" id="3.20.20.100">
    <property type="entry name" value="NADP-dependent oxidoreductase domain"/>
    <property type="match status" value="1"/>
</dbReference>
<proteinExistence type="predicted"/>
<organism evidence="3 4">
    <name type="scientific">Streptomyces albus (strain ATCC 21838 / DSM 41398 / FERM P-419 / JCM 4703 / NBRC 107858)</name>
    <dbReference type="NCBI Taxonomy" id="1081613"/>
    <lineage>
        <taxon>Bacteria</taxon>
        <taxon>Bacillati</taxon>
        <taxon>Actinomycetota</taxon>
        <taxon>Actinomycetes</taxon>
        <taxon>Kitasatosporales</taxon>
        <taxon>Streptomycetaceae</taxon>
        <taxon>Streptomyces</taxon>
    </lineage>
</organism>
<evidence type="ECO:0000259" key="2">
    <source>
        <dbReference type="Pfam" id="PF00248"/>
    </source>
</evidence>
<dbReference type="GO" id="GO:0016491">
    <property type="term" value="F:oxidoreductase activity"/>
    <property type="evidence" value="ECO:0007669"/>
    <property type="project" value="UniProtKB-KW"/>
</dbReference>
<keyword evidence="1" id="KW-0560">Oxidoreductase</keyword>
<dbReference type="SUPFAM" id="SSF51430">
    <property type="entry name" value="NAD(P)-linked oxidoreductase"/>
    <property type="match status" value="1"/>
</dbReference>
<dbReference type="Pfam" id="PF00248">
    <property type="entry name" value="Aldo_ket_red"/>
    <property type="match status" value="1"/>
</dbReference>
<feature type="domain" description="NADP-dependent oxidoreductase" evidence="2">
    <location>
        <begin position="16"/>
        <end position="312"/>
    </location>
</feature>
<keyword evidence="4" id="KW-1185">Reference proteome</keyword>
<dbReference type="GO" id="GO:0005829">
    <property type="term" value="C:cytosol"/>
    <property type="evidence" value="ECO:0007669"/>
    <property type="project" value="UniProtKB-ARBA"/>
</dbReference>
<dbReference type="AlphaFoldDB" id="A0A0B5F7Z3"/>
<dbReference type="PANTHER" id="PTHR43364:SF5">
    <property type="entry name" value="REDUCTASE"/>
    <property type="match status" value="1"/>
</dbReference>
<dbReference type="InterPro" id="IPR023210">
    <property type="entry name" value="NADP_OxRdtase_dom"/>
</dbReference>